<dbReference type="AlphaFoldDB" id="A0A0C3AAY8"/>
<dbReference type="RefSeq" id="WP_019747515.1">
    <property type="nucleotide sequence ID" value="NZ_AP018733.1"/>
</dbReference>
<feature type="region of interest" description="Disordered" evidence="1">
    <location>
        <begin position="1"/>
        <end position="27"/>
    </location>
</feature>
<feature type="compositionally biased region" description="Polar residues" evidence="1">
    <location>
        <begin position="1"/>
        <end position="17"/>
    </location>
</feature>
<dbReference type="KEGG" id="reb:XU06_05890"/>
<organism evidence="2 4">
    <name type="scientific">Rhodococcus erythropolis</name>
    <name type="common">Arthrobacter picolinophilus</name>
    <dbReference type="NCBI Taxonomy" id="1833"/>
    <lineage>
        <taxon>Bacteria</taxon>
        <taxon>Bacillati</taxon>
        <taxon>Actinomycetota</taxon>
        <taxon>Actinomycetes</taxon>
        <taxon>Mycobacteriales</taxon>
        <taxon>Nocardiaceae</taxon>
        <taxon>Rhodococcus</taxon>
        <taxon>Rhodococcus erythropolis group</taxon>
    </lineage>
</organism>
<proteinExistence type="predicted"/>
<evidence type="ECO:0000313" key="3">
    <source>
        <dbReference type="EMBL" id="WGV50797.1"/>
    </source>
</evidence>
<dbReference type="Proteomes" id="UP000627573">
    <property type="component" value="Unassembled WGS sequence"/>
</dbReference>
<dbReference type="Proteomes" id="UP001230933">
    <property type="component" value="Chromosome"/>
</dbReference>
<evidence type="ECO:0000313" key="2">
    <source>
        <dbReference type="EMBL" id="MBH5144731.1"/>
    </source>
</evidence>
<reference evidence="2 4" key="1">
    <citation type="submission" date="2020-12" db="EMBL/GenBank/DDBJ databases">
        <title>Draft genome sequence of furan degrading bacterial strain FUR100.</title>
        <authorList>
            <person name="Woiski C."/>
        </authorList>
    </citation>
    <scope>NUCLEOTIDE SEQUENCE [LARGE SCALE GENOMIC DNA]</scope>
    <source>
        <strain evidence="2 4">FUR100</strain>
    </source>
</reference>
<evidence type="ECO:0000256" key="1">
    <source>
        <dbReference type="SAM" id="MobiDB-lite"/>
    </source>
</evidence>
<name>A0A0C3AAY8_RHOER</name>
<accession>A0A0C3AAY8</accession>
<gene>
    <name evidence="2" type="ORF">I3517_19200</name>
    <name evidence="3" type="ORF">QIE55_06100</name>
</gene>
<evidence type="ECO:0000313" key="4">
    <source>
        <dbReference type="Proteomes" id="UP000627573"/>
    </source>
</evidence>
<sequence>MASNPSDVSNAPGQAESTDADQKTPSICPACQHSMESHDPLGVRFCAVTADRGLDRKCICAADREEMQHYSRY</sequence>
<protein>
    <submittedName>
        <fullName evidence="2">RGCVC family protein</fullName>
    </submittedName>
</protein>
<dbReference type="EMBL" id="CP124545">
    <property type="protein sequence ID" value="WGV50797.1"/>
    <property type="molecule type" value="Genomic_DNA"/>
</dbReference>
<reference evidence="3" key="2">
    <citation type="submission" date="2023-08" db="EMBL/GenBank/DDBJ databases">
        <title>Isolation and Characterization of Rhodococcus erythropolis MGMM8.</title>
        <authorList>
            <person name="Diabankana R.G.C."/>
            <person name="Afordoanyi D.M."/>
            <person name="Validov S.Z."/>
        </authorList>
    </citation>
    <scope>NUCLEOTIDE SEQUENCE</scope>
    <source>
        <strain evidence="3">MGMM8</strain>
    </source>
</reference>
<dbReference type="EMBL" id="JAECSB010000066">
    <property type="protein sequence ID" value="MBH5144731.1"/>
    <property type="molecule type" value="Genomic_DNA"/>
</dbReference>
<keyword evidence="4" id="KW-1185">Reference proteome</keyword>
<dbReference type="NCBIfam" id="NF038206">
    <property type="entry name" value="RGCVC_fam"/>
    <property type="match status" value="1"/>
</dbReference>